<accession>A0ABN8XMM5</accession>
<keyword evidence="2" id="KW-1185">Reference proteome</keyword>
<name>A0ABN8XMM5_RANTA</name>
<gene>
    <name evidence="1" type="ORF">MRATA1EN1_LOCUS30964</name>
</gene>
<evidence type="ECO:0000313" key="2">
    <source>
        <dbReference type="Proteomes" id="UP001176941"/>
    </source>
</evidence>
<reference evidence="1" key="1">
    <citation type="submission" date="2023-04" db="EMBL/GenBank/DDBJ databases">
        <authorList>
            <consortium name="ELIXIR-Norway"/>
        </authorList>
    </citation>
    <scope>NUCLEOTIDE SEQUENCE [LARGE SCALE GENOMIC DNA]</scope>
</reference>
<proteinExistence type="predicted"/>
<evidence type="ECO:0008006" key="3">
    <source>
        <dbReference type="Google" id="ProtNLM"/>
    </source>
</evidence>
<dbReference type="EMBL" id="CATKSN020000247">
    <property type="protein sequence ID" value="CAI9149346.1"/>
    <property type="molecule type" value="Genomic_DNA"/>
</dbReference>
<comment type="caution">
    <text evidence="1">The sequence shown here is derived from an EMBL/GenBank/DDBJ whole genome shotgun (WGS) entry which is preliminary data.</text>
</comment>
<organism evidence="1 2">
    <name type="scientific">Rangifer tarandus platyrhynchus</name>
    <name type="common">Svalbard reindeer</name>
    <dbReference type="NCBI Taxonomy" id="3082113"/>
    <lineage>
        <taxon>Eukaryota</taxon>
        <taxon>Metazoa</taxon>
        <taxon>Chordata</taxon>
        <taxon>Craniata</taxon>
        <taxon>Vertebrata</taxon>
        <taxon>Euteleostomi</taxon>
        <taxon>Mammalia</taxon>
        <taxon>Eutheria</taxon>
        <taxon>Laurasiatheria</taxon>
        <taxon>Artiodactyla</taxon>
        <taxon>Ruminantia</taxon>
        <taxon>Pecora</taxon>
        <taxon>Cervidae</taxon>
        <taxon>Odocoileinae</taxon>
        <taxon>Rangifer</taxon>
    </lineage>
</organism>
<dbReference type="Proteomes" id="UP001176941">
    <property type="component" value="Unassembled WGS sequence"/>
</dbReference>
<sequence>MHRSVEATLRSLRYRAVLLRLQFVYARRVCVGGEASDTSTECSNRVCVGREASDTSTECSKQSYAFSRFRLLSTKRFGTYALKSTEDLHREVVDNSCVCPSAPAWCSDA</sequence>
<evidence type="ECO:0000313" key="1">
    <source>
        <dbReference type="EMBL" id="CAI9149346.1"/>
    </source>
</evidence>
<protein>
    <recommendedName>
        <fullName evidence="3">Secreted protein</fullName>
    </recommendedName>
</protein>